<protein>
    <recommendedName>
        <fullName evidence="1">DUF7770 domain-containing protein</fullName>
    </recommendedName>
</protein>
<accession>A0A6G1JIR8</accession>
<reference evidence="2" key="1">
    <citation type="journal article" date="2020" name="Stud. Mycol.">
        <title>101 Dothideomycetes genomes: a test case for predicting lifestyles and emergence of pathogens.</title>
        <authorList>
            <person name="Haridas S."/>
            <person name="Albert R."/>
            <person name="Binder M."/>
            <person name="Bloem J."/>
            <person name="Labutti K."/>
            <person name="Salamov A."/>
            <person name="Andreopoulos B."/>
            <person name="Baker S."/>
            <person name="Barry K."/>
            <person name="Bills G."/>
            <person name="Bluhm B."/>
            <person name="Cannon C."/>
            <person name="Castanera R."/>
            <person name="Culley D."/>
            <person name="Daum C."/>
            <person name="Ezra D."/>
            <person name="Gonzalez J."/>
            <person name="Henrissat B."/>
            <person name="Kuo A."/>
            <person name="Liang C."/>
            <person name="Lipzen A."/>
            <person name="Lutzoni F."/>
            <person name="Magnuson J."/>
            <person name="Mondo S."/>
            <person name="Nolan M."/>
            <person name="Ohm R."/>
            <person name="Pangilinan J."/>
            <person name="Park H.-J."/>
            <person name="Ramirez L."/>
            <person name="Alfaro M."/>
            <person name="Sun H."/>
            <person name="Tritt A."/>
            <person name="Yoshinaga Y."/>
            <person name="Zwiers L.-H."/>
            <person name="Turgeon B."/>
            <person name="Goodwin S."/>
            <person name="Spatafora J."/>
            <person name="Crous P."/>
            <person name="Grigoriev I."/>
        </authorList>
    </citation>
    <scope>NUCLEOTIDE SEQUENCE</scope>
    <source>
        <strain evidence="2">CBS 122367</strain>
    </source>
</reference>
<dbReference type="InterPro" id="IPR056672">
    <property type="entry name" value="DUF7770"/>
</dbReference>
<dbReference type="AlphaFoldDB" id="A0A6G1JIR8"/>
<name>A0A6G1JIR8_9PLEO</name>
<dbReference type="EMBL" id="MU005571">
    <property type="protein sequence ID" value="KAF2690366.1"/>
    <property type="molecule type" value="Genomic_DNA"/>
</dbReference>
<gene>
    <name evidence="2" type="ORF">K458DRAFT_427118</name>
</gene>
<evidence type="ECO:0000259" key="1">
    <source>
        <dbReference type="Pfam" id="PF24968"/>
    </source>
</evidence>
<dbReference type="OrthoDB" id="3759733at2759"/>
<dbReference type="Proteomes" id="UP000799291">
    <property type="component" value="Unassembled WGS sequence"/>
</dbReference>
<evidence type="ECO:0000313" key="2">
    <source>
        <dbReference type="EMBL" id="KAF2690366.1"/>
    </source>
</evidence>
<dbReference type="Pfam" id="PF24968">
    <property type="entry name" value="DUF7770"/>
    <property type="match status" value="1"/>
</dbReference>
<organism evidence="2 3">
    <name type="scientific">Lentithecium fluviatile CBS 122367</name>
    <dbReference type="NCBI Taxonomy" id="1168545"/>
    <lineage>
        <taxon>Eukaryota</taxon>
        <taxon>Fungi</taxon>
        <taxon>Dikarya</taxon>
        <taxon>Ascomycota</taxon>
        <taxon>Pezizomycotina</taxon>
        <taxon>Dothideomycetes</taxon>
        <taxon>Pleosporomycetidae</taxon>
        <taxon>Pleosporales</taxon>
        <taxon>Massarineae</taxon>
        <taxon>Lentitheciaceae</taxon>
        <taxon>Lentithecium</taxon>
    </lineage>
</organism>
<feature type="domain" description="DUF7770" evidence="1">
    <location>
        <begin position="23"/>
        <end position="149"/>
    </location>
</feature>
<keyword evidence="3" id="KW-1185">Reference proteome</keyword>
<proteinExistence type="predicted"/>
<evidence type="ECO:0000313" key="3">
    <source>
        <dbReference type="Proteomes" id="UP000799291"/>
    </source>
</evidence>
<sequence>MPNPHFIPSSLLADANTLTVSTIILAGHAPTPSASGSDVYVNHWVIYLQITQGGSIRIDMSPNTTAGQLGTLIAKRLDYNLSSDVVHQIPFPAVQGLYARHVIDRITGKGYHQYRYGEKMLECRYWAYVVMKDFRDAGYIGGNGTEAYAAYTA</sequence>